<dbReference type="Gene3D" id="1.20.5.4130">
    <property type="match status" value="1"/>
</dbReference>
<dbReference type="PANTHER" id="PTHR19338:SF58">
    <property type="entry name" value="OS09G0517100 PROTEIN"/>
    <property type="match status" value="1"/>
</dbReference>
<dbReference type="InterPro" id="IPR038005">
    <property type="entry name" value="RX-like_CC"/>
</dbReference>
<evidence type="ECO:0000256" key="1">
    <source>
        <dbReference type="ARBA" id="ARBA00008894"/>
    </source>
</evidence>
<feature type="domain" description="AAA+ ATPase" evidence="7">
    <location>
        <begin position="447"/>
        <end position="609"/>
    </location>
</feature>
<comment type="similarity">
    <text evidence="1">Belongs to the disease resistance NB-LRR family.</text>
</comment>
<keyword evidence="2" id="KW-0433">Leucine-rich repeat</keyword>
<keyword evidence="3" id="KW-0677">Repeat</keyword>
<feature type="region of interest" description="Disordered" evidence="6">
    <location>
        <begin position="939"/>
        <end position="958"/>
    </location>
</feature>
<proteinExistence type="inferred from homology"/>
<feature type="region of interest" description="Disordered" evidence="6">
    <location>
        <begin position="862"/>
        <end position="883"/>
    </location>
</feature>
<evidence type="ECO:0000256" key="4">
    <source>
        <dbReference type="ARBA" id="ARBA00022741"/>
    </source>
</evidence>
<dbReference type="SUPFAM" id="SSF52540">
    <property type="entry name" value="P-loop containing nucleoside triphosphate hydrolases"/>
    <property type="match status" value="3"/>
</dbReference>
<feature type="compositionally biased region" description="Acidic residues" evidence="6">
    <location>
        <begin position="209"/>
        <end position="229"/>
    </location>
</feature>
<feature type="domain" description="AAA+ ATPase" evidence="7">
    <location>
        <begin position="661"/>
        <end position="842"/>
    </location>
</feature>
<dbReference type="HOGENOM" id="CLU_000837_29_7_1"/>
<keyword evidence="5" id="KW-0611">Plant defense</keyword>
<evidence type="ECO:0000313" key="8">
    <source>
        <dbReference type="EMBL" id="EAZ06183.1"/>
    </source>
</evidence>
<evidence type="ECO:0000256" key="6">
    <source>
        <dbReference type="SAM" id="MobiDB-lite"/>
    </source>
</evidence>
<evidence type="ECO:0000259" key="7">
    <source>
        <dbReference type="SMART" id="SM00382"/>
    </source>
</evidence>
<dbReference type="SMART" id="SM00382">
    <property type="entry name" value="AAA"/>
    <property type="match status" value="2"/>
</dbReference>
<accession>A2YSX2</accession>
<dbReference type="Pfam" id="PF18052">
    <property type="entry name" value="Rx_N"/>
    <property type="match status" value="1"/>
</dbReference>
<dbReference type="GO" id="GO:0043531">
    <property type="term" value="F:ADP binding"/>
    <property type="evidence" value="ECO:0007669"/>
    <property type="project" value="InterPro"/>
</dbReference>
<evidence type="ECO:0000256" key="2">
    <source>
        <dbReference type="ARBA" id="ARBA00022614"/>
    </source>
</evidence>
<dbReference type="InterPro" id="IPR003593">
    <property type="entry name" value="AAA+_ATPase"/>
</dbReference>
<protein>
    <recommendedName>
        <fullName evidence="7">AAA+ ATPase domain-containing protein</fullName>
    </recommendedName>
</protein>
<dbReference type="EMBL" id="CM000133">
    <property type="protein sequence ID" value="EAZ06183.1"/>
    <property type="molecule type" value="Genomic_DNA"/>
</dbReference>
<feature type="region of interest" description="Disordered" evidence="6">
    <location>
        <begin position="907"/>
        <end position="928"/>
    </location>
</feature>
<keyword evidence="9" id="KW-1185">Reference proteome</keyword>
<reference evidence="8 9" key="1">
    <citation type="journal article" date="2005" name="PLoS Biol.">
        <title>The genomes of Oryza sativa: a history of duplications.</title>
        <authorList>
            <person name="Yu J."/>
            <person name="Wang J."/>
            <person name="Lin W."/>
            <person name="Li S."/>
            <person name="Li H."/>
            <person name="Zhou J."/>
            <person name="Ni P."/>
            <person name="Dong W."/>
            <person name="Hu S."/>
            <person name="Zeng C."/>
            <person name="Zhang J."/>
            <person name="Zhang Y."/>
            <person name="Li R."/>
            <person name="Xu Z."/>
            <person name="Li S."/>
            <person name="Li X."/>
            <person name="Zheng H."/>
            <person name="Cong L."/>
            <person name="Lin L."/>
            <person name="Yin J."/>
            <person name="Geng J."/>
            <person name="Li G."/>
            <person name="Shi J."/>
            <person name="Liu J."/>
            <person name="Lv H."/>
            <person name="Li J."/>
            <person name="Wang J."/>
            <person name="Deng Y."/>
            <person name="Ran L."/>
            <person name="Shi X."/>
            <person name="Wang X."/>
            <person name="Wu Q."/>
            <person name="Li C."/>
            <person name="Ren X."/>
            <person name="Wang J."/>
            <person name="Wang X."/>
            <person name="Li D."/>
            <person name="Liu D."/>
            <person name="Zhang X."/>
            <person name="Ji Z."/>
            <person name="Zhao W."/>
            <person name="Sun Y."/>
            <person name="Zhang Z."/>
            <person name="Bao J."/>
            <person name="Han Y."/>
            <person name="Dong L."/>
            <person name="Ji J."/>
            <person name="Chen P."/>
            <person name="Wu S."/>
            <person name="Liu J."/>
            <person name="Xiao Y."/>
            <person name="Bu D."/>
            <person name="Tan J."/>
            <person name="Yang L."/>
            <person name="Ye C."/>
            <person name="Zhang J."/>
            <person name="Xu J."/>
            <person name="Zhou Y."/>
            <person name="Yu Y."/>
            <person name="Zhang B."/>
            <person name="Zhuang S."/>
            <person name="Wei H."/>
            <person name="Liu B."/>
            <person name="Lei M."/>
            <person name="Yu H."/>
            <person name="Li Y."/>
            <person name="Xu H."/>
            <person name="Wei S."/>
            <person name="He X."/>
            <person name="Fang L."/>
            <person name="Zhang Z."/>
            <person name="Zhang Y."/>
            <person name="Huang X."/>
            <person name="Su Z."/>
            <person name="Tong W."/>
            <person name="Li J."/>
            <person name="Tong Z."/>
            <person name="Li S."/>
            <person name="Ye J."/>
            <person name="Wang L."/>
            <person name="Fang L."/>
            <person name="Lei T."/>
            <person name="Chen C."/>
            <person name="Chen H."/>
            <person name="Xu Z."/>
            <person name="Li H."/>
            <person name="Huang H."/>
            <person name="Zhang F."/>
            <person name="Xu H."/>
            <person name="Li N."/>
            <person name="Zhao C."/>
            <person name="Li S."/>
            <person name="Dong L."/>
            <person name="Huang Y."/>
            <person name="Li L."/>
            <person name="Xi Y."/>
            <person name="Qi Q."/>
            <person name="Li W."/>
            <person name="Zhang B."/>
            <person name="Hu W."/>
            <person name="Zhang Y."/>
            <person name="Tian X."/>
            <person name="Jiao Y."/>
            <person name="Liang X."/>
            <person name="Jin J."/>
            <person name="Gao L."/>
            <person name="Zheng W."/>
            <person name="Hao B."/>
            <person name="Liu S."/>
            <person name="Wang W."/>
            <person name="Yuan L."/>
            <person name="Cao M."/>
            <person name="McDermott J."/>
            <person name="Samudrala R."/>
            <person name="Wang J."/>
            <person name="Wong G.K."/>
            <person name="Yang H."/>
        </authorList>
    </citation>
    <scope>NUCLEOTIDE SEQUENCE [LARGE SCALE GENOMIC DNA]</scope>
    <source>
        <strain evidence="9">cv. 93-11</strain>
    </source>
</reference>
<dbReference type="Proteomes" id="UP000007015">
    <property type="component" value="Chromosome 8"/>
</dbReference>
<dbReference type="Pfam" id="PF00931">
    <property type="entry name" value="NB-ARC"/>
    <property type="match status" value="3"/>
</dbReference>
<gene>
    <name evidence="8" type="ORF">OsI_28422</name>
</gene>
<dbReference type="STRING" id="39946.A2YSX2"/>
<dbReference type="GO" id="GO:0006952">
    <property type="term" value="P:defense response"/>
    <property type="evidence" value="ECO:0007669"/>
    <property type="project" value="UniProtKB-KW"/>
</dbReference>
<dbReference type="InterPro" id="IPR002182">
    <property type="entry name" value="NB-ARC"/>
</dbReference>
<evidence type="ECO:0000256" key="5">
    <source>
        <dbReference type="ARBA" id="ARBA00022821"/>
    </source>
</evidence>
<dbReference type="Gene3D" id="3.40.50.300">
    <property type="entry name" value="P-loop containing nucleotide triphosphate hydrolases"/>
    <property type="match status" value="3"/>
</dbReference>
<dbReference type="PANTHER" id="PTHR19338">
    <property type="entry name" value="TRANSLOCASE OF INNER MITOCHONDRIAL MEMBRANE 13 HOMOLOG"/>
    <property type="match status" value="1"/>
</dbReference>
<sequence length="958" mass="108096">MADLVLGLAKTTVEGTVTMARSAMEEEEKLHKTVQRDLLVISDEFEMMHSFLNDAKGRVTDNVTRTLVRQVRNTALDVEDCIETIVYLDSKPHWWRRMILPWCMPSAAPGKDLDAAVANIEQLKARVEAMGHRNLRYNRIGDSGHKPEEQAHQQAVVNAMAPTDAAKQSCQVDLVMLINRKGGQARHMLAPFPRSYFMAPSLTAGGGGGDEDDDDDDDNDNNEDDDDNGDCYHDCCEEQLKVEKEVLQVISVWGTGSDLEMMSIKKAYDDTETMKSFNCRAWVKMVHPFHPIEFIRSLLAQFHKNVCPEQDNTVKILDLMVATDDVLIEEFKQQLSQKYLVVLEDVTTMVDWEAVRGYLPDKKNGSCIVVHTRHHGIACSCVGHPYRVSELEKFSADYSVRVIFKEDAAGEVEGTVNEETAHEREKSGPSCFGRETDLSWLHSLTRPGGVVSVWGMSGVGKSFLIRQFFNNIRESSKNTYYEKKKYGWVDVPRPRPFDLRDLSKSLHSELNPDFKDEVMSTIKDPIQQCREYLQREENWPYLIVIDGLQSKEEWDSIRRNMDFKFNTSSDKSNRSEEKAGNVVIIITNEESVANYCATKNNNVWNVKGLEVTGAIKLFDQDAAGEVEGTVNEETAHEREKSGPSCFGRETDLSWLHSLTRPGGVVSVWGMSGVGKSFLIRQFFNNIRESSKNTYYEKKKYGWVDVPRPRPFDLRDLSKSLHSELNPDFKDEVMSTIKDPIQQCREYLQREENWPYLIVIDGLQSKEEWDSIRRNMDFKFNTSSDKSNRSEEKAGNVVIIITNEESVANYCATKNNNVWNVKGLEVTGAIKLFDQRWGNLDEDFKGYFSLFFIREDVDLEVGDDEVGREGGDGVNAPDLGGNEDDIARELGGEEGLDVELPVEAELGAGADDHVGVAEEKEASEDGGADEAAVAGHEDLGTLVGKEGGVWTHKKEEQGR</sequence>
<organism evidence="8 9">
    <name type="scientific">Oryza sativa subsp. indica</name>
    <name type="common">Rice</name>
    <dbReference type="NCBI Taxonomy" id="39946"/>
    <lineage>
        <taxon>Eukaryota</taxon>
        <taxon>Viridiplantae</taxon>
        <taxon>Streptophyta</taxon>
        <taxon>Embryophyta</taxon>
        <taxon>Tracheophyta</taxon>
        <taxon>Spermatophyta</taxon>
        <taxon>Magnoliopsida</taxon>
        <taxon>Liliopsida</taxon>
        <taxon>Poales</taxon>
        <taxon>Poaceae</taxon>
        <taxon>BOP clade</taxon>
        <taxon>Oryzoideae</taxon>
        <taxon>Oryzeae</taxon>
        <taxon>Oryzinae</taxon>
        <taxon>Oryza</taxon>
        <taxon>Oryza sativa</taxon>
    </lineage>
</organism>
<evidence type="ECO:0000313" key="9">
    <source>
        <dbReference type="Proteomes" id="UP000007015"/>
    </source>
</evidence>
<dbReference type="InterPro" id="IPR041118">
    <property type="entry name" value="Rx_N"/>
</dbReference>
<keyword evidence="4" id="KW-0547">Nucleotide-binding</keyword>
<dbReference type="CDD" id="cd14798">
    <property type="entry name" value="RX-CC_like"/>
    <property type="match status" value="1"/>
</dbReference>
<name>A2YSX2_ORYSI</name>
<feature type="region of interest" description="Disordered" evidence="6">
    <location>
        <begin position="201"/>
        <end position="230"/>
    </location>
</feature>
<evidence type="ECO:0000256" key="3">
    <source>
        <dbReference type="ARBA" id="ARBA00022737"/>
    </source>
</evidence>
<dbReference type="InterPro" id="IPR027417">
    <property type="entry name" value="P-loop_NTPase"/>
</dbReference>
<dbReference type="OMA" id="SCFGRET"/>
<feature type="compositionally biased region" description="Basic and acidic residues" evidence="6">
    <location>
        <begin position="909"/>
        <end position="919"/>
    </location>
</feature>
<dbReference type="Gramene" id="BGIOSGA028279-TA">
    <property type="protein sequence ID" value="BGIOSGA028279-PA"/>
    <property type="gene ID" value="BGIOSGA028279"/>
</dbReference>
<dbReference type="AlphaFoldDB" id="A2YSX2"/>